<sequence length="384" mass="41978">MKFSTKAIHAGNEPNLKAGGSGDVVIPIHLSTTFARKKVSRPTGGYEYSRSGNPTRNALEENLAALEGGTAAFAFSSGLAAIANILLLLKRGDHLISIDDVYGGTRRLFKQVFEKFDLEFSFVNFVTGKDLQRHIQKNTKLIWIESPTNPLLKIVDIASVCGMAKSKKILTVVDNTFASPYFQKPLALGADIVVHSMTKYIGGHSDVVGGCIVLQDKDLAARIKFLQNAVGAILSPFDSFQTLKGIKTLALRMRQHEKNAQKIIKFLAGHKKIKKIYYPGLSSHPGYSIVKKQMSGFSGMLSFELTGDLKKSIKFLEALKIISIAESLGAVESLIEHPASMTHVSIPKEDRQKIGLTDTLIRLSVGVEDVEDLIADLNQALKKI</sequence>
<dbReference type="CDD" id="cd00614">
    <property type="entry name" value="CGS_like"/>
    <property type="match status" value="1"/>
</dbReference>
<dbReference type="InterPro" id="IPR015421">
    <property type="entry name" value="PyrdxlP-dep_Trfase_major"/>
</dbReference>
<evidence type="ECO:0000313" key="6">
    <source>
        <dbReference type="EMBL" id="OGF26562.1"/>
    </source>
</evidence>
<dbReference type="InterPro" id="IPR015422">
    <property type="entry name" value="PyrdxlP-dep_Trfase_small"/>
</dbReference>
<evidence type="ECO:0000256" key="4">
    <source>
        <dbReference type="PIRSR" id="PIRSR001434-2"/>
    </source>
</evidence>
<evidence type="ECO:0000256" key="3">
    <source>
        <dbReference type="ARBA" id="ARBA00022898"/>
    </source>
</evidence>
<accession>A0A1F5SIU5</accession>
<dbReference type="InterPro" id="IPR015424">
    <property type="entry name" value="PyrdxlP-dep_Trfase"/>
</dbReference>
<reference evidence="6 7" key="1">
    <citation type="journal article" date="2016" name="Nat. Commun.">
        <title>Thousands of microbial genomes shed light on interconnected biogeochemical processes in an aquifer system.</title>
        <authorList>
            <person name="Anantharaman K."/>
            <person name="Brown C.T."/>
            <person name="Hug L.A."/>
            <person name="Sharon I."/>
            <person name="Castelle C.J."/>
            <person name="Probst A.J."/>
            <person name="Thomas B.C."/>
            <person name="Singh A."/>
            <person name="Wilkins M.J."/>
            <person name="Karaoz U."/>
            <person name="Brodie E.L."/>
            <person name="Williams K.H."/>
            <person name="Hubbard S.S."/>
            <person name="Banfield J.F."/>
        </authorList>
    </citation>
    <scope>NUCLEOTIDE SEQUENCE [LARGE SCALE GENOMIC DNA]</scope>
</reference>
<comment type="similarity">
    <text evidence="2 5">Belongs to the trans-sulfuration enzymes family.</text>
</comment>
<evidence type="ECO:0000256" key="1">
    <source>
        <dbReference type="ARBA" id="ARBA00001933"/>
    </source>
</evidence>
<dbReference type="STRING" id="1797995.A2242_03815"/>
<evidence type="ECO:0000313" key="7">
    <source>
        <dbReference type="Proteomes" id="UP000178925"/>
    </source>
</evidence>
<proteinExistence type="inferred from homology"/>
<dbReference type="GO" id="GO:0005737">
    <property type="term" value="C:cytoplasm"/>
    <property type="evidence" value="ECO:0007669"/>
    <property type="project" value="TreeGrafter"/>
</dbReference>
<dbReference type="FunFam" id="3.40.640.10:FF:000009">
    <property type="entry name" value="Cystathionine gamma-synthase homolog"/>
    <property type="match status" value="1"/>
</dbReference>
<dbReference type="SUPFAM" id="SSF53383">
    <property type="entry name" value="PLP-dependent transferases"/>
    <property type="match status" value="1"/>
</dbReference>
<gene>
    <name evidence="6" type="ORF">A2242_03815</name>
</gene>
<dbReference type="Gene3D" id="3.40.640.10">
    <property type="entry name" value="Type I PLP-dependent aspartate aminotransferase-like (Major domain)"/>
    <property type="match status" value="1"/>
</dbReference>
<comment type="caution">
    <text evidence="6">The sequence shown here is derived from an EMBL/GenBank/DDBJ whole genome shotgun (WGS) entry which is preliminary data.</text>
</comment>
<dbReference type="Proteomes" id="UP000178925">
    <property type="component" value="Unassembled WGS sequence"/>
</dbReference>
<dbReference type="PANTHER" id="PTHR11808:SF15">
    <property type="entry name" value="CYSTATHIONINE GAMMA-LYASE"/>
    <property type="match status" value="1"/>
</dbReference>
<dbReference type="PIRSF" id="PIRSF001434">
    <property type="entry name" value="CGS"/>
    <property type="match status" value="1"/>
</dbReference>
<dbReference type="GO" id="GO:0019346">
    <property type="term" value="P:transsulfuration"/>
    <property type="evidence" value="ECO:0007669"/>
    <property type="project" value="InterPro"/>
</dbReference>
<dbReference type="Gene3D" id="3.90.1150.10">
    <property type="entry name" value="Aspartate Aminotransferase, domain 1"/>
    <property type="match status" value="1"/>
</dbReference>
<dbReference type="AlphaFoldDB" id="A0A1F5SIU5"/>
<dbReference type="GO" id="GO:0019343">
    <property type="term" value="P:cysteine biosynthetic process via cystathionine"/>
    <property type="evidence" value="ECO:0007669"/>
    <property type="project" value="TreeGrafter"/>
</dbReference>
<evidence type="ECO:0000256" key="5">
    <source>
        <dbReference type="RuleBase" id="RU362118"/>
    </source>
</evidence>
<protein>
    <submittedName>
        <fullName evidence="6">Cystathionine gamma-synthase</fullName>
    </submittedName>
</protein>
<evidence type="ECO:0000256" key="2">
    <source>
        <dbReference type="ARBA" id="ARBA00009077"/>
    </source>
</evidence>
<feature type="modified residue" description="N6-(pyridoxal phosphate)lysine" evidence="4">
    <location>
        <position position="199"/>
    </location>
</feature>
<dbReference type="GO" id="GO:0030170">
    <property type="term" value="F:pyridoxal phosphate binding"/>
    <property type="evidence" value="ECO:0007669"/>
    <property type="project" value="InterPro"/>
</dbReference>
<dbReference type="Pfam" id="PF01053">
    <property type="entry name" value="Cys_Met_Meta_PP"/>
    <property type="match status" value="1"/>
</dbReference>
<dbReference type="PANTHER" id="PTHR11808">
    <property type="entry name" value="TRANS-SULFURATION ENZYME FAMILY MEMBER"/>
    <property type="match status" value="1"/>
</dbReference>
<dbReference type="EMBL" id="MFGC01000045">
    <property type="protein sequence ID" value="OGF26562.1"/>
    <property type="molecule type" value="Genomic_DNA"/>
</dbReference>
<dbReference type="GO" id="GO:0004123">
    <property type="term" value="F:cystathionine gamma-lyase activity"/>
    <property type="evidence" value="ECO:0007669"/>
    <property type="project" value="UniProtKB-ARBA"/>
</dbReference>
<organism evidence="6 7">
    <name type="scientific">Candidatus Falkowbacteria bacterium RIFOXYA2_FULL_47_9</name>
    <dbReference type="NCBI Taxonomy" id="1797995"/>
    <lineage>
        <taxon>Bacteria</taxon>
        <taxon>Candidatus Falkowiibacteriota</taxon>
    </lineage>
</organism>
<comment type="cofactor">
    <cofactor evidence="1 5">
        <name>pyridoxal 5'-phosphate</name>
        <dbReference type="ChEBI" id="CHEBI:597326"/>
    </cofactor>
</comment>
<keyword evidence="3 4" id="KW-0663">Pyridoxal phosphate</keyword>
<dbReference type="FunFam" id="3.90.1150.10:FF:000008">
    <property type="entry name" value="Cystathionine gamma-synthase"/>
    <property type="match status" value="1"/>
</dbReference>
<dbReference type="InterPro" id="IPR000277">
    <property type="entry name" value="Cys/Met-Metab_PyrdxlP-dep_enz"/>
</dbReference>
<name>A0A1F5SIU5_9BACT</name>